<dbReference type="OMA" id="FAEYWNP"/>
<dbReference type="PANTHER" id="PTHR10412:SF11">
    <property type="entry name" value="MANNOSYL-OLIGOSACCHARIDE GLUCOSIDASE"/>
    <property type="match status" value="1"/>
</dbReference>
<keyword evidence="3" id="KW-0326">Glycosidase</keyword>
<evidence type="ECO:0000256" key="2">
    <source>
        <dbReference type="ARBA" id="ARBA00022801"/>
    </source>
</evidence>
<dbReference type="PROSITE" id="PS51257">
    <property type="entry name" value="PROKAR_LIPOPROTEIN"/>
    <property type="match status" value="1"/>
</dbReference>
<dbReference type="Proteomes" id="UP000054558">
    <property type="component" value="Unassembled WGS sequence"/>
</dbReference>
<gene>
    <name evidence="6" type="ORF">KFL_001270190</name>
</gene>
<dbReference type="SUPFAM" id="SSF48208">
    <property type="entry name" value="Six-hairpin glycosidases"/>
    <property type="match status" value="1"/>
</dbReference>
<evidence type="ECO:0000313" key="7">
    <source>
        <dbReference type="Proteomes" id="UP000054558"/>
    </source>
</evidence>
<keyword evidence="4" id="KW-0732">Signal</keyword>
<feature type="domain" description="Mannosylglycerate hydrolase MGH1-like glycoside hydrolase" evidence="5">
    <location>
        <begin position="105"/>
        <end position="494"/>
    </location>
</feature>
<proteinExistence type="inferred from homology"/>
<reference evidence="6 7" key="1">
    <citation type="journal article" date="2014" name="Nat. Commun.">
        <title>Klebsormidium flaccidum genome reveals primary factors for plant terrestrial adaptation.</title>
        <authorList>
            <person name="Hori K."/>
            <person name="Maruyama F."/>
            <person name="Fujisawa T."/>
            <person name="Togashi T."/>
            <person name="Yamamoto N."/>
            <person name="Seo M."/>
            <person name="Sato S."/>
            <person name="Yamada T."/>
            <person name="Mori H."/>
            <person name="Tajima N."/>
            <person name="Moriyama T."/>
            <person name="Ikeuchi M."/>
            <person name="Watanabe M."/>
            <person name="Wada H."/>
            <person name="Kobayashi K."/>
            <person name="Saito M."/>
            <person name="Masuda T."/>
            <person name="Sasaki-Sekimoto Y."/>
            <person name="Mashiguchi K."/>
            <person name="Awai K."/>
            <person name="Shimojima M."/>
            <person name="Masuda S."/>
            <person name="Iwai M."/>
            <person name="Nobusawa T."/>
            <person name="Narise T."/>
            <person name="Kondo S."/>
            <person name="Saito H."/>
            <person name="Sato R."/>
            <person name="Murakawa M."/>
            <person name="Ihara Y."/>
            <person name="Oshima-Yamada Y."/>
            <person name="Ohtaka K."/>
            <person name="Satoh M."/>
            <person name="Sonobe K."/>
            <person name="Ishii M."/>
            <person name="Ohtani R."/>
            <person name="Kanamori-Sato M."/>
            <person name="Honoki R."/>
            <person name="Miyazaki D."/>
            <person name="Mochizuki H."/>
            <person name="Umetsu J."/>
            <person name="Higashi K."/>
            <person name="Shibata D."/>
            <person name="Kamiya Y."/>
            <person name="Sato N."/>
            <person name="Nakamura Y."/>
            <person name="Tabata S."/>
            <person name="Ida S."/>
            <person name="Kurokawa K."/>
            <person name="Ohta H."/>
        </authorList>
    </citation>
    <scope>NUCLEOTIDE SEQUENCE [LARGE SCALE GENOMIC DNA]</scope>
    <source>
        <strain evidence="6 7">NIES-2285</strain>
    </source>
</reference>
<evidence type="ECO:0000313" key="6">
    <source>
        <dbReference type="EMBL" id="GAQ82877.1"/>
    </source>
</evidence>
<dbReference type="AlphaFoldDB" id="A0A1Y1I2A0"/>
<dbReference type="OrthoDB" id="40902at2759"/>
<name>A0A1Y1I2A0_KLENI</name>
<dbReference type="STRING" id="105231.A0A1Y1I2A0"/>
<dbReference type="Pfam" id="PF22422">
    <property type="entry name" value="MGH1-like_GH"/>
    <property type="match status" value="1"/>
</dbReference>
<dbReference type="Gene3D" id="1.50.10.10">
    <property type="match status" value="1"/>
</dbReference>
<comment type="similarity">
    <text evidence="1">Belongs to the glycosyl hydrolase 63 family.</text>
</comment>
<dbReference type="InterPro" id="IPR054491">
    <property type="entry name" value="MGH1-like_GH"/>
</dbReference>
<dbReference type="EMBL" id="DF237076">
    <property type="protein sequence ID" value="GAQ82877.1"/>
    <property type="molecule type" value="Genomic_DNA"/>
</dbReference>
<accession>A0A1Y1I2A0</accession>
<dbReference type="InterPro" id="IPR008928">
    <property type="entry name" value="6-hairpin_glycosidase_sf"/>
</dbReference>
<dbReference type="PANTHER" id="PTHR10412">
    <property type="entry name" value="MANNOSYL-OLIGOSACCHARIDE GLUCOSIDASE"/>
    <property type="match status" value="1"/>
</dbReference>
<organism evidence="6 7">
    <name type="scientific">Klebsormidium nitens</name>
    <name type="common">Green alga</name>
    <name type="synonym">Ulothrix nitens</name>
    <dbReference type="NCBI Taxonomy" id="105231"/>
    <lineage>
        <taxon>Eukaryota</taxon>
        <taxon>Viridiplantae</taxon>
        <taxon>Streptophyta</taxon>
        <taxon>Klebsormidiophyceae</taxon>
        <taxon>Klebsormidiales</taxon>
        <taxon>Klebsormidiaceae</taxon>
        <taxon>Klebsormidium</taxon>
    </lineage>
</organism>
<dbReference type="GO" id="GO:0009311">
    <property type="term" value="P:oligosaccharide metabolic process"/>
    <property type="evidence" value="ECO:0007669"/>
    <property type="project" value="InterPro"/>
</dbReference>
<evidence type="ECO:0000256" key="1">
    <source>
        <dbReference type="ARBA" id="ARBA00010833"/>
    </source>
</evidence>
<evidence type="ECO:0000259" key="5">
    <source>
        <dbReference type="Pfam" id="PF22422"/>
    </source>
</evidence>
<feature type="chain" id="PRO_5012801727" description="Mannosylglycerate hydrolase MGH1-like glycoside hydrolase domain-containing protein" evidence="4">
    <location>
        <begin position="19"/>
        <end position="531"/>
    </location>
</feature>
<dbReference type="InterPro" id="IPR012341">
    <property type="entry name" value="6hp_glycosidase-like_sf"/>
</dbReference>
<keyword evidence="2" id="KW-0378">Hydrolase</keyword>
<evidence type="ECO:0000256" key="4">
    <source>
        <dbReference type="SAM" id="SignalP"/>
    </source>
</evidence>
<dbReference type="GO" id="GO:0004573">
    <property type="term" value="F:Glc3Man9GlcNAc2 oligosaccharide glucosidase activity"/>
    <property type="evidence" value="ECO:0007669"/>
    <property type="project" value="InterPro"/>
</dbReference>
<protein>
    <recommendedName>
        <fullName evidence="5">Mannosylglycerate hydrolase MGH1-like glycoside hydrolase domain-containing protein</fullName>
    </recommendedName>
</protein>
<dbReference type="InterPro" id="IPR004888">
    <property type="entry name" value="Glycoside_hydrolase_63"/>
</dbReference>
<feature type="signal peptide" evidence="4">
    <location>
        <begin position="1"/>
        <end position="18"/>
    </location>
</feature>
<evidence type="ECO:0000256" key="3">
    <source>
        <dbReference type="ARBA" id="ARBA00023295"/>
    </source>
</evidence>
<sequence>MAGVKVIPLLLFAIGAGCFESLQTNAVLQLEPDVPFPYPPELNYSTATPADIVRTCQTLLELHEVSGETVRHWPKKPDNIRPSPENERSYRYHFYRPSLIKYGASQWLWDDGAHMITWSHLNLTNSIIDLRTMLQMQLQNGMIPEVINWLYEPQRLVQQNISTTDGITDFLEYSSPFYTDLTQMPVLPFSLRAMHEQKPEDLDLLQEFVPSLVRYFDWWADTRDVDGNGLVSIIHGWESGLDASPIYDIPYIGESLVNRIRKEHRQIRLLELYPHFISILAGYKWWYRWDQQRIIRMEKGRFGAPYFLVQDVAVNSVYAAGWGVLADLASKFNGTLAEHCRKRQATAQQAIVQHMWDPELGRFVSFYKDAQKRTRALTTEVVQSLFPLLLGNALPPEMADKIISEQLLNPDKFWTPYPVPTVAKSEPAYAPVFRERLMWRGPSWGFTNWFVMEGLMQCGREDVARQLLDRWVAAYQKSGIYEHWNPETAEPYGSFGLGMSTLITDWLFRLGLVHGPDDSFREGLTLLTNAT</sequence>
<keyword evidence="7" id="KW-1185">Reference proteome</keyword>